<name>A0A6J4H8U1_9CHLR</name>
<evidence type="ECO:0000313" key="1">
    <source>
        <dbReference type="EMBL" id="CAA9216610.1"/>
    </source>
</evidence>
<gene>
    <name evidence="1" type="ORF">AVDCRST_MAG93-256</name>
</gene>
<organism evidence="1">
    <name type="scientific">uncultured Chloroflexia bacterium</name>
    <dbReference type="NCBI Taxonomy" id="1672391"/>
    <lineage>
        <taxon>Bacteria</taxon>
        <taxon>Bacillati</taxon>
        <taxon>Chloroflexota</taxon>
        <taxon>Chloroflexia</taxon>
        <taxon>environmental samples</taxon>
    </lineage>
</organism>
<reference evidence="1" key="1">
    <citation type="submission" date="2020-02" db="EMBL/GenBank/DDBJ databases">
        <authorList>
            <person name="Meier V. D."/>
        </authorList>
    </citation>
    <scope>NUCLEOTIDE SEQUENCE</scope>
    <source>
        <strain evidence="1">AVDCRST_MAG93</strain>
    </source>
</reference>
<sequence>MTIVRSRHALRALLALLSLAIM</sequence>
<dbReference type="AlphaFoldDB" id="A0A6J4H8U1"/>
<dbReference type="EMBL" id="CADCTR010000081">
    <property type="protein sequence ID" value="CAA9216610.1"/>
    <property type="molecule type" value="Genomic_DNA"/>
</dbReference>
<feature type="non-terminal residue" evidence="1">
    <location>
        <position position="22"/>
    </location>
</feature>
<protein>
    <submittedName>
        <fullName evidence="1">Uncharacterized protein</fullName>
    </submittedName>
</protein>
<accession>A0A6J4H8U1</accession>
<proteinExistence type="predicted"/>